<dbReference type="AlphaFoldDB" id="A0A3D8JYX9"/>
<sequence length="235" mass="26824">MSRSDRSRYPGYDVLLKRDTPSWDDVTREVVDARLATPNTPRFCNDAQWRALSALCAVLVPQSCRAASPGDNDIKQDDRLRWADPVVPVAAIVDEKLFNDTRDGYRDARMPPLRDAWRVGLAALDVESRRAHDIAFADLDETKQRDLVERMQRGELKDPAWEGMPSNVFFELRAMHDIAAAYYSHPRAWSEIGFGGPANPRGYVRMQANRRDPWEAAEAKPGDEERADKENRRAR</sequence>
<dbReference type="EMBL" id="QRGA01000009">
    <property type="protein sequence ID" value="RDU97571.1"/>
    <property type="molecule type" value="Genomic_DNA"/>
</dbReference>
<evidence type="ECO:0000313" key="2">
    <source>
        <dbReference type="EMBL" id="RDU97571.1"/>
    </source>
</evidence>
<organism evidence="2 3">
    <name type="scientific">Trinickia dinghuensis</name>
    <dbReference type="NCBI Taxonomy" id="2291023"/>
    <lineage>
        <taxon>Bacteria</taxon>
        <taxon>Pseudomonadati</taxon>
        <taxon>Pseudomonadota</taxon>
        <taxon>Betaproteobacteria</taxon>
        <taxon>Burkholderiales</taxon>
        <taxon>Burkholderiaceae</taxon>
        <taxon>Trinickia</taxon>
    </lineage>
</organism>
<protein>
    <submittedName>
        <fullName evidence="2">Gluconate 2-dehydrogenase subunit 3 family protein</fullName>
    </submittedName>
</protein>
<feature type="region of interest" description="Disordered" evidence="1">
    <location>
        <begin position="201"/>
        <end position="235"/>
    </location>
</feature>
<evidence type="ECO:0000256" key="1">
    <source>
        <dbReference type="SAM" id="MobiDB-lite"/>
    </source>
</evidence>
<comment type="caution">
    <text evidence="2">The sequence shown here is derived from an EMBL/GenBank/DDBJ whole genome shotgun (WGS) entry which is preliminary data.</text>
</comment>
<evidence type="ECO:0000313" key="3">
    <source>
        <dbReference type="Proteomes" id="UP000256838"/>
    </source>
</evidence>
<name>A0A3D8JYX9_9BURK</name>
<gene>
    <name evidence="2" type="ORF">DWV00_16950</name>
</gene>
<keyword evidence="3" id="KW-1185">Reference proteome</keyword>
<dbReference type="OrthoDB" id="63962at2"/>
<dbReference type="Proteomes" id="UP000256838">
    <property type="component" value="Unassembled WGS sequence"/>
</dbReference>
<dbReference type="InterPro" id="IPR027056">
    <property type="entry name" value="Gluconate_2DH_su3"/>
</dbReference>
<reference evidence="2 3" key="1">
    <citation type="submission" date="2018-08" db="EMBL/GenBank/DDBJ databases">
        <title>Paraburkholderia sp. DHOM06 isolated from forest soil.</title>
        <authorList>
            <person name="Gao Z.-H."/>
            <person name="Qiu L.-H."/>
        </authorList>
    </citation>
    <scope>NUCLEOTIDE SEQUENCE [LARGE SCALE GENOMIC DNA]</scope>
    <source>
        <strain evidence="2 3">DHOM06</strain>
    </source>
</reference>
<dbReference type="Pfam" id="PF13618">
    <property type="entry name" value="Gluconate_2-dh3"/>
    <property type="match status" value="1"/>
</dbReference>
<dbReference type="RefSeq" id="WP_115534758.1">
    <property type="nucleotide sequence ID" value="NZ_QRGA01000009.1"/>
</dbReference>
<proteinExistence type="predicted"/>
<feature type="compositionally biased region" description="Basic and acidic residues" evidence="1">
    <location>
        <begin position="209"/>
        <end position="235"/>
    </location>
</feature>
<accession>A0A3D8JYX9</accession>